<evidence type="ECO:0000256" key="3">
    <source>
        <dbReference type="ARBA" id="ARBA00022989"/>
    </source>
</evidence>
<evidence type="ECO:0000313" key="6">
    <source>
        <dbReference type="EMBL" id="MBB4617710.1"/>
    </source>
</evidence>
<keyword evidence="4 5" id="KW-0472">Membrane</keyword>
<feature type="transmembrane region" description="Helical" evidence="5">
    <location>
        <begin position="179"/>
        <end position="200"/>
    </location>
</feature>
<feature type="transmembrane region" description="Helical" evidence="5">
    <location>
        <begin position="212"/>
        <end position="232"/>
    </location>
</feature>
<dbReference type="PIRSF" id="PIRSF006060">
    <property type="entry name" value="AA_transporter"/>
    <property type="match status" value="1"/>
</dbReference>
<dbReference type="GO" id="GO:0015171">
    <property type="term" value="F:amino acid transmembrane transporter activity"/>
    <property type="evidence" value="ECO:0007669"/>
    <property type="project" value="TreeGrafter"/>
</dbReference>
<feature type="transmembrane region" description="Helical" evidence="5">
    <location>
        <begin position="328"/>
        <end position="352"/>
    </location>
</feature>
<feature type="transmembrane region" description="Helical" evidence="5">
    <location>
        <begin position="283"/>
        <end position="308"/>
    </location>
</feature>
<keyword evidence="2 5" id="KW-0812">Transmembrane</keyword>
<sequence length="490" mass="51314">MVARADGDRTRLRRLTAPMPPSSLWLRLIRCKPVADYYTRPEGEGTSERPLARSFGLFQLTMLGVGATIGTGIFVALTTAVPEAGPAVTVSFVLAGITAALTALCYAELASTVPAAGSSYSYAYATLGELAAFLIGACLLLEYGVSASAIAVGWGQYLNELFGLTIGWRMPDALARPPGAGGIVNLPAVLLVGLCLIVLLRGARESATANAVLVVAKLAVLALFVGIALAHFSAANFHPFAPKGLAGIGSAASSIFFSYIGIDAVSTAGEEVRDPRRNLPLAIILSLLIVTAAYILVAVAALGAQPWTAFAGQEAGLAVILRNLTGQGWPAVLLSLGAVASIFSVTLVVLYGQTRILFAMSRDGLLPAFFRQVDPVTQVPRRNSWVVALGVALLAAVVPLDVLVNLTSMGTLIAFAAVSIGVILLRRRRPDLPRGYRVPFYPVLPVLSVGACVYLIAGLPADTFLLFGLWIGAACLIYFGYSIRRSALAD</sequence>
<evidence type="ECO:0000256" key="2">
    <source>
        <dbReference type="ARBA" id="ARBA00022692"/>
    </source>
</evidence>
<dbReference type="Gene3D" id="1.20.1740.10">
    <property type="entry name" value="Amino acid/polyamine transporter I"/>
    <property type="match status" value="1"/>
</dbReference>
<proteinExistence type="predicted"/>
<dbReference type="GO" id="GO:0016020">
    <property type="term" value="C:membrane"/>
    <property type="evidence" value="ECO:0007669"/>
    <property type="project" value="UniProtKB-SubCell"/>
</dbReference>
<feature type="transmembrane region" description="Helical" evidence="5">
    <location>
        <begin position="463"/>
        <end position="481"/>
    </location>
</feature>
<name>A0A7W7AIL7_9SPHN</name>
<keyword evidence="3 5" id="KW-1133">Transmembrane helix</keyword>
<reference evidence="6 7" key="1">
    <citation type="submission" date="2020-08" db="EMBL/GenBank/DDBJ databases">
        <title>Genomic Encyclopedia of Type Strains, Phase IV (KMG-IV): sequencing the most valuable type-strain genomes for metagenomic binning, comparative biology and taxonomic classification.</title>
        <authorList>
            <person name="Goeker M."/>
        </authorList>
    </citation>
    <scope>NUCLEOTIDE SEQUENCE [LARGE SCALE GENOMIC DNA]</scope>
    <source>
        <strain evidence="6 7">DSM 15867</strain>
    </source>
</reference>
<gene>
    <name evidence="6" type="ORF">GGQ96_001838</name>
</gene>
<comment type="caution">
    <text evidence="6">The sequence shown here is derived from an EMBL/GenBank/DDBJ whole genome shotgun (WGS) entry which is preliminary data.</text>
</comment>
<feature type="transmembrane region" description="Helical" evidence="5">
    <location>
        <begin position="409"/>
        <end position="426"/>
    </location>
</feature>
<feature type="transmembrane region" description="Helical" evidence="5">
    <location>
        <begin position="130"/>
        <end position="154"/>
    </location>
</feature>
<evidence type="ECO:0000313" key="7">
    <source>
        <dbReference type="Proteomes" id="UP000574769"/>
    </source>
</evidence>
<comment type="subcellular location">
    <subcellularLocation>
        <location evidence="1">Membrane</location>
        <topology evidence="1">Multi-pass membrane protein</topology>
    </subcellularLocation>
</comment>
<feature type="transmembrane region" description="Helical" evidence="5">
    <location>
        <begin position="438"/>
        <end position="457"/>
    </location>
</feature>
<evidence type="ECO:0000256" key="1">
    <source>
        <dbReference type="ARBA" id="ARBA00004141"/>
    </source>
</evidence>
<feature type="transmembrane region" description="Helical" evidence="5">
    <location>
        <begin position="87"/>
        <end position="109"/>
    </location>
</feature>
<evidence type="ECO:0000256" key="5">
    <source>
        <dbReference type="SAM" id="Phobius"/>
    </source>
</evidence>
<organism evidence="6 7">
    <name type="scientific">Sphingomonas abaci</name>
    <dbReference type="NCBI Taxonomy" id="237611"/>
    <lineage>
        <taxon>Bacteria</taxon>
        <taxon>Pseudomonadati</taxon>
        <taxon>Pseudomonadota</taxon>
        <taxon>Alphaproteobacteria</taxon>
        <taxon>Sphingomonadales</taxon>
        <taxon>Sphingomonadaceae</taxon>
        <taxon>Sphingomonas</taxon>
    </lineage>
</organism>
<evidence type="ECO:0000256" key="4">
    <source>
        <dbReference type="ARBA" id="ARBA00023136"/>
    </source>
</evidence>
<dbReference type="InterPro" id="IPR002293">
    <property type="entry name" value="AA/rel_permease1"/>
</dbReference>
<feature type="transmembrane region" description="Helical" evidence="5">
    <location>
        <begin position="385"/>
        <end position="403"/>
    </location>
</feature>
<dbReference type="PANTHER" id="PTHR43243">
    <property type="entry name" value="INNER MEMBRANE TRANSPORTER YGJI-RELATED"/>
    <property type="match status" value="1"/>
</dbReference>
<feature type="transmembrane region" description="Helical" evidence="5">
    <location>
        <begin position="57"/>
        <end position="81"/>
    </location>
</feature>
<dbReference type="RefSeq" id="WP_246360358.1">
    <property type="nucleotide sequence ID" value="NZ_JACHNY010000003.1"/>
</dbReference>
<dbReference type="Proteomes" id="UP000574769">
    <property type="component" value="Unassembled WGS sequence"/>
</dbReference>
<accession>A0A7W7AIL7</accession>
<dbReference type="EMBL" id="JACHNY010000003">
    <property type="protein sequence ID" value="MBB4617710.1"/>
    <property type="molecule type" value="Genomic_DNA"/>
</dbReference>
<feature type="transmembrane region" description="Helical" evidence="5">
    <location>
        <begin position="244"/>
        <end position="262"/>
    </location>
</feature>
<keyword evidence="7" id="KW-1185">Reference proteome</keyword>
<dbReference type="Pfam" id="PF13520">
    <property type="entry name" value="AA_permease_2"/>
    <property type="match status" value="1"/>
</dbReference>
<dbReference type="AlphaFoldDB" id="A0A7W7AIL7"/>
<dbReference type="PANTHER" id="PTHR43243:SF24">
    <property type="entry name" value="CATIONIC AMINO ACID TRANSPORT INTEGRAL MEMBRANE PROTEIN ROCE-RELATED"/>
    <property type="match status" value="1"/>
</dbReference>
<protein>
    <submittedName>
        <fullName evidence="6">APA family basic amino acid/polyamine antiporter</fullName>
    </submittedName>
</protein>